<dbReference type="SUPFAM" id="SSF51366">
    <property type="entry name" value="Ribulose-phoshate binding barrel"/>
    <property type="match status" value="1"/>
</dbReference>
<reference evidence="9" key="4">
    <citation type="submission" date="2019-03" db="UniProtKB">
        <authorList>
            <consortium name="EnsemblPlants"/>
        </authorList>
    </citation>
    <scope>IDENTIFICATION</scope>
</reference>
<evidence type="ECO:0000256" key="4">
    <source>
        <dbReference type="ARBA" id="ARBA00022605"/>
    </source>
</evidence>
<evidence type="ECO:0000313" key="9">
    <source>
        <dbReference type="EnsemblPlants" id="AET7Gv20365200.13"/>
    </source>
</evidence>
<feature type="domain" description="N-(5'phosphoribosyl) anthranilate isomerase (PRAI)" evidence="8">
    <location>
        <begin position="7"/>
        <end position="41"/>
    </location>
</feature>
<keyword evidence="10" id="KW-1185">Reference proteome</keyword>
<dbReference type="InterPro" id="IPR044643">
    <property type="entry name" value="TrpF_fam"/>
</dbReference>
<evidence type="ECO:0000256" key="6">
    <source>
        <dbReference type="ARBA" id="ARBA00023141"/>
    </source>
</evidence>
<reference evidence="9" key="3">
    <citation type="journal article" date="2017" name="Nature">
        <title>Genome sequence of the progenitor of the wheat D genome Aegilops tauschii.</title>
        <authorList>
            <person name="Luo M.C."/>
            <person name="Gu Y.Q."/>
            <person name="Puiu D."/>
            <person name="Wang H."/>
            <person name="Twardziok S.O."/>
            <person name="Deal K.R."/>
            <person name="Huo N."/>
            <person name="Zhu T."/>
            <person name="Wang L."/>
            <person name="Wang Y."/>
            <person name="McGuire P.E."/>
            <person name="Liu S."/>
            <person name="Long H."/>
            <person name="Ramasamy R.K."/>
            <person name="Rodriguez J.C."/>
            <person name="Van S.L."/>
            <person name="Yuan L."/>
            <person name="Wang Z."/>
            <person name="Xia Z."/>
            <person name="Xiao L."/>
            <person name="Anderson O.D."/>
            <person name="Ouyang S."/>
            <person name="Liang Y."/>
            <person name="Zimin A.V."/>
            <person name="Pertea G."/>
            <person name="Qi P."/>
            <person name="Bennetzen J.L."/>
            <person name="Dai X."/>
            <person name="Dawson M.W."/>
            <person name="Muller H.G."/>
            <person name="Kugler K."/>
            <person name="Rivarola-Duarte L."/>
            <person name="Spannagl M."/>
            <person name="Mayer K.F.X."/>
            <person name="Lu F.H."/>
            <person name="Bevan M.W."/>
            <person name="Leroy P."/>
            <person name="Li P."/>
            <person name="You F.M."/>
            <person name="Sun Q."/>
            <person name="Liu Z."/>
            <person name="Lyons E."/>
            <person name="Wicker T."/>
            <person name="Salzberg S.L."/>
            <person name="Devos K.M."/>
            <person name="Dvorak J."/>
        </authorList>
    </citation>
    <scope>NUCLEOTIDE SEQUENCE [LARGE SCALE GENOMIC DNA]</scope>
    <source>
        <strain evidence="9">cv. AL8/78</strain>
    </source>
</reference>
<reference evidence="10" key="2">
    <citation type="journal article" date="2017" name="Nat. Plants">
        <title>The Aegilops tauschii genome reveals multiple impacts of transposons.</title>
        <authorList>
            <person name="Zhao G."/>
            <person name="Zou C."/>
            <person name="Li K."/>
            <person name="Wang K."/>
            <person name="Li T."/>
            <person name="Gao L."/>
            <person name="Zhang X."/>
            <person name="Wang H."/>
            <person name="Yang Z."/>
            <person name="Liu X."/>
            <person name="Jiang W."/>
            <person name="Mao L."/>
            <person name="Kong X."/>
            <person name="Jiao Y."/>
            <person name="Jia J."/>
        </authorList>
    </citation>
    <scope>NUCLEOTIDE SEQUENCE [LARGE SCALE GENOMIC DNA]</scope>
    <source>
        <strain evidence="10">cv. AL8/78</strain>
    </source>
</reference>
<accession>A0A453QX41</accession>
<dbReference type="PANTHER" id="PTHR42894:SF1">
    <property type="entry name" value="N-(5'-PHOSPHORIBOSYL)ANTHRANILATE ISOMERASE"/>
    <property type="match status" value="1"/>
</dbReference>
<dbReference type="EnsemblPlants" id="AET7Gv20365200.13">
    <property type="protein sequence ID" value="AET7Gv20365200.13"/>
    <property type="gene ID" value="AET7Gv20365200"/>
</dbReference>
<evidence type="ECO:0000256" key="5">
    <source>
        <dbReference type="ARBA" id="ARBA00022822"/>
    </source>
</evidence>
<keyword evidence="7" id="KW-0413">Isomerase</keyword>
<dbReference type="Pfam" id="PF00697">
    <property type="entry name" value="PRAI"/>
    <property type="match status" value="1"/>
</dbReference>
<dbReference type="InterPro" id="IPR011060">
    <property type="entry name" value="RibuloseP-bd_barrel"/>
</dbReference>
<dbReference type="Gene3D" id="3.20.20.70">
    <property type="entry name" value="Aldolase class I"/>
    <property type="match status" value="1"/>
</dbReference>
<dbReference type="InterPro" id="IPR013785">
    <property type="entry name" value="Aldolase_TIM"/>
</dbReference>
<evidence type="ECO:0000256" key="2">
    <source>
        <dbReference type="ARBA" id="ARBA00007571"/>
    </source>
</evidence>
<evidence type="ECO:0000256" key="3">
    <source>
        <dbReference type="ARBA" id="ARBA00012572"/>
    </source>
</evidence>
<dbReference type="PANTHER" id="PTHR42894">
    <property type="entry name" value="N-(5'-PHOSPHORIBOSYL)ANTHRANILATE ISOMERASE"/>
    <property type="match status" value="1"/>
</dbReference>
<dbReference type="AlphaFoldDB" id="A0A453QX41"/>
<comment type="similarity">
    <text evidence="2">Belongs to the TrpF family.</text>
</comment>
<organism evidence="9 10">
    <name type="scientific">Aegilops tauschii subsp. strangulata</name>
    <name type="common">Goatgrass</name>
    <dbReference type="NCBI Taxonomy" id="200361"/>
    <lineage>
        <taxon>Eukaryota</taxon>
        <taxon>Viridiplantae</taxon>
        <taxon>Streptophyta</taxon>
        <taxon>Embryophyta</taxon>
        <taxon>Tracheophyta</taxon>
        <taxon>Spermatophyta</taxon>
        <taxon>Magnoliopsida</taxon>
        <taxon>Liliopsida</taxon>
        <taxon>Poales</taxon>
        <taxon>Poaceae</taxon>
        <taxon>BOP clade</taxon>
        <taxon>Pooideae</taxon>
        <taxon>Triticodae</taxon>
        <taxon>Triticeae</taxon>
        <taxon>Triticinae</taxon>
        <taxon>Aegilops</taxon>
    </lineage>
</organism>
<dbReference type="Proteomes" id="UP000015105">
    <property type="component" value="Chromosome 7D"/>
</dbReference>
<evidence type="ECO:0000256" key="1">
    <source>
        <dbReference type="ARBA" id="ARBA00004664"/>
    </source>
</evidence>
<keyword evidence="4" id="KW-0028">Amino-acid biosynthesis</keyword>
<keyword evidence="5" id="KW-0822">Tryptophan biosynthesis</keyword>
<dbReference type="Gramene" id="AET7Gv20365200.13">
    <property type="protein sequence ID" value="AET7Gv20365200.13"/>
    <property type="gene ID" value="AET7Gv20365200"/>
</dbReference>
<reference evidence="10" key="1">
    <citation type="journal article" date="2014" name="Science">
        <title>Ancient hybridizations among the ancestral genomes of bread wheat.</title>
        <authorList>
            <consortium name="International Wheat Genome Sequencing Consortium,"/>
            <person name="Marcussen T."/>
            <person name="Sandve S.R."/>
            <person name="Heier L."/>
            <person name="Spannagl M."/>
            <person name="Pfeifer M."/>
            <person name="Jakobsen K.S."/>
            <person name="Wulff B.B."/>
            <person name="Steuernagel B."/>
            <person name="Mayer K.F."/>
            <person name="Olsen O.A."/>
        </authorList>
    </citation>
    <scope>NUCLEOTIDE SEQUENCE [LARGE SCALE GENOMIC DNA]</scope>
    <source>
        <strain evidence="10">cv. AL8/78</strain>
    </source>
</reference>
<reference evidence="9" key="5">
    <citation type="journal article" date="2021" name="G3 (Bethesda)">
        <title>Aegilops tauschii genome assembly Aet v5.0 features greater sequence contiguity and improved annotation.</title>
        <authorList>
            <person name="Wang L."/>
            <person name="Zhu T."/>
            <person name="Rodriguez J.C."/>
            <person name="Deal K.R."/>
            <person name="Dubcovsky J."/>
            <person name="McGuire P.E."/>
            <person name="Lux T."/>
            <person name="Spannagl M."/>
            <person name="Mayer K.F.X."/>
            <person name="Baldrich P."/>
            <person name="Meyers B.C."/>
            <person name="Huo N."/>
            <person name="Gu Y.Q."/>
            <person name="Zhou H."/>
            <person name="Devos K.M."/>
            <person name="Bennetzen J.L."/>
            <person name="Unver T."/>
            <person name="Budak H."/>
            <person name="Gulick P.J."/>
            <person name="Galiba G."/>
            <person name="Kalapos B."/>
            <person name="Nelson D.R."/>
            <person name="Li P."/>
            <person name="You F.M."/>
            <person name="Luo M.C."/>
            <person name="Dvorak J."/>
        </authorList>
    </citation>
    <scope>NUCLEOTIDE SEQUENCE [LARGE SCALE GENOMIC DNA]</scope>
    <source>
        <strain evidence="9">cv. AL8/78</strain>
    </source>
</reference>
<protein>
    <recommendedName>
        <fullName evidence="3">phosphoribosylanthranilate isomerase</fullName>
        <ecNumber evidence="3">5.3.1.24</ecNumber>
    </recommendedName>
</protein>
<evidence type="ECO:0000256" key="7">
    <source>
        <dbReference type="ARBA" id="ARBA00023235"/>
    </source>
</evidence>
<evidence type="ECO:0000259" key="8">
    <source>
        <dbReference type="Pfam" id="PF00697"/>
    </source>
</evidence>
<dbReference type="InterPro" id="IPR001240">
    <property type="entry name" value="PRAI_dom"/>
</dbReference>
<dbReference type="EC" id="5.3.1.24" evidence="3"/>
<name>A0A453QX41_AEGTS</name>
<keyword evidence="6" id="KW-0057">Aromatic amino acid biosynthesis</keyword>
<sequence>MAVCSLSKKNGWLLAGGLHADNVCEAVSVLKPNGVDVSTGIFFFRTKAREEPDFELTKPSTGQELQQTTQLTTVRTIQRGTLESLLTTTSTSRRK</sequence>
<proteinExistence type="inferred from homology"/>
<comment type="pathway">
    <text evidence="1">Amino-acid biosynthesis; L-tryptophan biosynthesis; L-tryptophan from chorismate: step 3/5.</text>
</comment>
<dbReference type="GO" id="GO:0000162">
    <property type="term" value="P:L-tryptophan biosynthetic process"/>
    <property type="evidence" value="ECO:0007669"/>
    <property type="project" value="UniProtKB-UniPathway"/>
</dbReference>
<dbReference type="UniPathway" id="UPA00035">
    <property type="reaction ID" value="UER00042"/>
</dbReference>
<evidence type="ECO:0000313" key="10">
    <source>
        <dbReference type="Proteomes" id="UP000015105"/>
    </source>
</evidence>
<dbReference type="GO" id="GO:0004640">
    <property type="term" value="F:phosphoribosylanthranilate isomerase activity"/>
    <property type="evidence" value="ECO:0007669"/>
    <property type="project" value="UniProtKB-EC"/>
</dbReference>